<dbReference type="CDD" id="cd01647">
    <property type="entry name" value="RT_LTR"/>
    <property type="match status" value="1"/>
</dbReference>
<sequence>MGSSPDYNQQPSNSFKWRKTIFDMVTSMGIHHAKPYTLRGGPSTKLEQRSASQTHVLHLHQGGEGSRLFKAWQLNNHFKNSSITSKPDRANICIISDAIRGTATIIPITTTMFAATTLENMPMAYHASTLANPNPVISSAFIEANYDPLESLLWDRRRQMRNNDLRIELEYFNKDYDEKREMEPRPEPTKAATPLLRIASPRIHRQGEITIGFKEAQSRGESMIEDYPLPDGLKMPSHIDFYDGKGDPYNFMYLFEGGLRMQKWIMPVAYHMFTYTLKDSARIWWNSQKAGSILNYEDLKAKFRSHFSQQKKFTKTHLGLYKIKQREGKNTQAFITRYTNDTLQILGLHEEQRIYGFVHGLRTRSLVKHLSTDLPSTYKGLMEKTYTWVEAREVATNGVSNNRRDDFKRSKKFSWGNSIGQKDRGRISSYKGQTHKLLSNLVKSPREILDTEKVANTFEQPPRLPGANWSKDKTRYCYFHEDFGHETYQCRELKHQIKEAVKSRQLAHLSHANQDGIGEITFPPLPNVGSSDPIIIKVYISGRQVNRAYLDGGCSCEVIYEHCFLKLKPSIRSLRVDSDTPLVGFSGEQSWTLGEIPLEVTIREGLIAVTKTLKFTIIKSDSPHKLLFGRIAMQQMGIMVSTVYGAIKFHTPRAEQKAKGHHKYCLKCFLDAYKGYHQIPIAEKDEEKTTFFTREGVFCYKRLPFDLKNARATYQKLIDKVFDHQIGRNIEVNADDMAIELGEHEIEFRGRNSIKGKILADFLAETPLTEYRGAKNKEVKRKEPEPENTWKLFTDQASSPDSSEAGLMVANPEGKEYTYALRQLTIKQYLEKMMDQLSGFPSYSIKHIKREQNKKANALNKLASMTFYKLMKEVLVEVIQNKSITEKGFANIVKKEGDNWMTPIQEYMRLGALPDDPQKARKLRIKALLYKMIEEKLYLRSYLSPWLKCVGPMQANNIIKEVHKGSCGMHSCPSASKAKYQEKMGPTWEGPYMIRKAYGDRAYKIETLSGEAIDQTWNGTNLRKFYV</sequence>
<dbReference type="Pfam" id="PF03732">
    <property type="entry name" value="Retrotrans_gag"/>
    <property type="match status" value="1"/>
</dbReference>
<dbReference type="Gene3D" id="3.30.70.270">
    <property type="match status" value="1"/>
</dbReference>
<dbReference type="AlphaFoldDB" id="A0A6L2LDS2"/>
<dbReference type="Pfam" id="PF00078">
    <property type="entry name" value="RVT_1"/>
    <property type="match status" value="1"/>
</dbReference>
<reference evidence="3" key="1">
    <citation type="journal article" date="2019" name="Sci. Rep.">
        <title>Draft genome of Tanacetum cinerariifolium, the natural source of mosquito coil.</title>
        <authorList>
            <person name="Yamashiro T."/>
            <person name="Shiraishi A."/>
            <person name="Satake H."/>
            <person name="Nakayama K."/>
        </authorList>
    </citation>
    <scope>NUCLEOTIDE SEQUENCE</scope>
</reference>
<dbReference type="SUPFAM" id="SSF56672">
    <property type="entry name" value="DNA/RNA polymerases"/>
    <property type="match status" value="1"/>
</dbReference>
<dbReference type="Gene3D" id="3.10.10.10">
    <property type="entry name" value="HIV Type 1 Reverse Transcriptase, subunit A, domain 1"/>
    <property type="match status" value="1"/>
</dbReference>
<dbReference type="PANTHER" id="PTHR48475:SF2">
    <property type="entry name" value="RIBONUCLEASE H"/>
    <property type="match status" value="1"/>
</dbReference>
<evidence type="ECO:0000313" key="3">
    <source>
        <dbReference type="EMBL" id="GEU59868.1"/>
    </source>
</evidence>
<name>A0A6L2LDS2_TANCI</name>
<dbReference type="InterPro" id="IPR043502">
    <property type="entry name" value="DNA/RNA_pol_sf"/>
</dbReference>
<feature type="domain" description="Retrotransposon gag" evidence="2">
    <location>
        <begin position="272"/>
        <end position="362"/>
    </location>
</feature>
<protein>
    <submittedName>
        <fullName evidence="3">Uncharacterized protein</fullName>
    </submittedName>
</protein>
<accession>A0A6L2LDS2</accession>
<evidence type="ECO:0000259" key="2">
    <source>
        <dbReference type="Pfam" id="PF03732"/>
    </source>
</evidence>
<dbReference type="EMBL" id="BKCJ010004246">
    <property type="protein sequence ID" value="GEU59868.1"/>
    <property type="molecule type" value="Genomic_DNA"/>
</dbReference>
<proteinExistence type="predicted"/>
<evidence type="ECO:0000259" key="1">
    <source>
        <dbReference type="Pfam" id="PF00078"/>
    </source>
</evidence>
<dbReference type="InterPro" id="IPR005162">
    <property type="entry name" value="Retrotrans_gag_dom"/>
</dbReference>
<feature type="domain" description="Reverse transcriptase" evidence="1">
    <location>
        <begin position="651"/>
        <end position="739"/>
    </location>
</feature>
<gene>
    <name evidence="3" type="ORF">Tci_031846</name>
</gene>
<comment type="caution">
    <text evidence="3">The sequence shown here is derived from an EMBL/GenBank/DDBJ whole genome shotgun (WGS) entry which is preliminary data.</text>
</comment>
<dbReference type="InterPro" id="IPR043128">
    <property type="entry name" value="Rev_trsase/Diguanyl_cyclase"/>
</dbReference>
<organism evidence="3">
    <name type="scientific">Tanacetum cinerariifolium</name>
    <name type="common">Dalmatian daisy</name>
    <name type="synonym">Chrysanthemum cinerariifolium</name>
    <dbReference type="NCBI Taxonomy" id="118510"/>
    <lineage>
        <taxon>Eukaryota</taxon>
        <taxon>Viridiplantae</taxon>
        <taxon>Streptophyta</taxon>
        <taxon>Embryophyta</taxon>
        <taxon>Tracheophyta</taxon>
        <taxon>Spermatophyta</taxon>
        <taxon>Magnoliopsida</taxon>
        <taxon>eudicotyledons</taxon>
        <taxon>Gunneridae</taxon>
        <taxon>Pentapetalae</taxon>
        <taxon>asterids</taxon>
        <taxon>campanulids</taxon>
        <taxon>Asterales</taxon>
        <taxon>Asteraceae</taxon>
        <taxon>Asteroideae</taxon>
        <taxon>Anthemideae</taxon>
        <taxon>Anthemidinae</taxon>
        <taxon>Tanacetum</taxon>
    </lineage>
</organism>
<dbReference type="InterPro" id="IPR000477">
    <property type="entry name" value="RT_dom"/>
</dbReference>
<dbReference type="PANTHER" id="PTHR48475">
    <property type="entry name" value="RIBONUCLEASE H"/>
    <property type="match status" value="1"/>
</dbReference>